<evidence type="ECO:0000313" key="2">
    <source>
        <dbReference type="Proteomes" id="UP000284706"/>
    </source>
</evidence>
<keyword evidence="2" id="KW-1185">Reference proteome</keyword>
<name>A0A409W6M8_9AGAR</name>
<accession>A0A409W6M8</accession>
<dbReference type="InParanoid" id="A0A409W6M8"/>
<gene>
    <name evidence="1" type="ORF">CVT26_006759</name>
</gene>
<reference evidence="1 2" key="1">
    <citation type="journal article" date="2018" name="Evol. Lett.">
        <title>Horizontal gene cluster transfer increased hallucinogenic mushroom diversity.</title>
        <authorList>
            <person name="Reynolds H.T."/>
            <person name="Vijayakumar V."/>
            <person name="Gluck-Thaler E."/>
            <person name="Korotkin H.B."/>
            <person name="Matheny P.B."/>
            <person name="Slot J.C."/>
        </authorList>
    </citation>
    <scope>NUCLEOTIDE SEQUENCE [LARGE SCALE GENOMIC DNA]</scope>
    <source>
        <strain evidence="1 2">SRW20</strain>
    </source>
</reference>
<evidence type="ECO:0000313" key="1">
    <source>
        <dbReference type="EMBL" id="PPQ74177.1"/>
    </source>
</evidence>
<organism evidence="1 2">
    <name type="scientific">Gymnopilus dilepis</name>
    <dbReference type="NCBI Taxonomy" id="231916"/>
    <lineage>
        <taxon>Eukaryota</taxon>
        <taxon>Fungi</taxon>
        <taxon>Dikarya</taxon>
        <taxon>Basidiomycota</taxon>
        <taxon>Agaricomycotina</taxon>
        <taxon>Agaricomycetes</taxon>
        <taxon>Agaricomycetidae</taxon>
        <taxon>Agaricales</taxon>
        <taxon>Agaricineae</taxon>
        <taxon>Hymenogastraceae</taxon>
        <taxon>Gymnopilus</taxon>
    </lineage>
</organism>
<dbReference type="OrthoDB" id="411524at2759"/>
<comment type="caution">
    <text evidence="1">The sequence shown here is derived from an EMBL/GenBank/DDBJ whole genome shotgun (WGS) entry which is preliminary data.</text>
</comment>
<dbReference type="Proteomes" id="UP000284706">
    <property type="component" value="Unassembled WGS sequence"/>
</dbReference>
<proteinExistence type="predicted"/>
<dbReference type="AlphaFoldDB" id="A0A409W6M8"/>
<protein>
    <submittedName>
        <fullName evidence="1">Uncharacterized protein</fullName>
    </submittedName>
</protein>
<dbReference type="EMBL" id="NHYE01005358">
    <property type="protein sequence ID" value="PPQ74177.1"/>
    <property type="molecule type" value="Genomic_DNA"/>
</dbReference>
<sequence length="195" mass="22287">MLLDLEKLRSLRLMDSNLYGDPAALSPPAFKAKYGLPGGDGKGRYDNVRLGDQGYWWAIVDYYPDIFEPLSYDFEVSSCLLDTYLTGLGNELTPMDDELSRLIHLTGTPQENFFAKTMSFAVIAYMARMYTWIGPVDSTNGLNMRWGAALAYHKGFKWIWLNQGRDEYLTQLLTVDGILFADQLEASRRMKTWHT</sequence>